<proteinExistence type="predicted"/>
<protein>
    <submittedName>
        <fullName evidence="1">Addiction module toxin RelE</fullName>
    </submittedName>
</protein>
<accession>A0A2S9SZA1</accession>
<sequence>MQWKINYYYNTNNISPIKKWLDSLDNEPKAEIFKIFQMLSKYGIDLGLPFVRPIENKIYEVRAKDKSGIYRVLYFAHTDKTFVLLHGFMKKTQKTPRKEIEIALKRMKEVKDG</sequence>
<reference evidence="1 2" key="1">
    <citation type="submission" date="2017-09" db="EMBL/GenBank/DDBJ databases">
        <title>Reassesment of A. cryaerophilus.</title>
        <authorList>
            <person name="Perez-Cataluna A."/>
            <person name="Collado L."/>
            <person name="Salgado O."/>
            <person name="Lefinanco V."/>
            <person name="Figueras M.J."/>
        </authorList>
    </citation>
    <scope>NUCLEOTIDE SEQUENCE [LARGE SCALE GENOMIC DNA]</scope>
    <source>
        <strain evidence="1 2">LMG 10210</strain>
    </source>
</reference>
<dbReference type="EMBL" id="NXGE01000019">
    <property type="protein sequence ID" value="PRM91927.1"/>
    <property type="molecule type" value="Genomic_DNA"/>
</dbReference>
<dbReference type="AlphaFoldDB" id="A0A2S9SZA1"/>
<comment type="caution">
    <text evidence="1">The sequence shown here is derived from an EMBL/GenBank/DDBJ whole genome shotgun (WGS) entry which is preliminary data.</text>
</comment>
<gene>
    <name evidence="1" type="ORF">CJ673_11275</name>
</gene>
<evidence type="ECO:0000313" key="2">
    <source>
        <dbReference type="Proteomes" id="UP000238281"/>
    </source>
</evidence>
<organism evidence="1 2">
    <name type="scientific">Aliarcobacter cryaerophilus</name>
    <dbReference type="NCBI Taxonomy" id="28198"/>
    <lineage>
        <taxon>Bacteria</taxon>
        <taxon>Pseudomonadati</taxon>
        <taxon>Campylobacterota</taxon>
        <taxon>Epsilonproteobacteria</taxon>
        <taxon>Campylobacterales</taxon>
        <taxon>Arcobacteraceae</taxon>
        <taxon>Aliarcobacter</taxon>
    </lineage>
</organism>
<dbReference type="Proteomes" id="UP000238281">
    <property type="component" value="Unassembled WGS sequence"/>
</dbReference>
<evidence type="ECO:0000313" key="1">
    <source>
        <dbReference type="EMBL" id="PRM91927.1"/>
    </source>
</evidence>
<dbReference type="RefSeq" id="WP_105916251.1">
    <property type="nucleotide sequence ID" value="NZ_NXGE01000019.1"/>
</dbReference>
<dbReference type="Pfam" id="PF05973">
    <property type="entry name" value="Gp49"/>
    <property type="match status" value="1"/>
</dbReference>
<name>A0A2S9SZA1_9BACT</name>
<dbReference type="InterPro" id="IPR009241">
    <property type="entry name" value="HigB-like"/>
</dbReference>